<organism evidence="2 3">
    <name type="scientific">Aquipseudomonas alcaligenes</name>
    <name type="common">Pseudomonas alcaligenes</name>
    <dbReference type="NCBI Taxonomy" id="43263"/>
    <lineage>
        <taxon>Bacteria</taxon>
        <taxon>Pseudomonadati</taxon>
        <taxon>Pseudomonadota</taxon>
        <taxon>Gammaproteobacteria</taxon>
        <taxon>Pseudomonadales</taxon>
        <taxon>Pseudomonadaceae</taxon>
        <taxon>Aquipseudomonas</taxon>
    </lineage>
</organism>
<sequence length="168" mass="18924">MGYFEGLTDATFKQDSHGNTLFYPWGVLGKGRILKDAETRDRLRNFVLLYYKVSLPTIIVLAVLRQWWLLGIAGVVLLAWFLLKSRSLLRDCPLSDERLTFKEGYRNSAASHNAFTLWLFLVVSLLFSVGGLLLLLAGKPLVGLLTLALFGACSVAFIYMLKSKYAKR</sequence>
<gene>
    <name evidence="2" type="ORF">A9179_15270</name>
</gene>
<dbReference type="EMBL" id="LZEU01000001">
    <property type="protein sequence ID" value="MBC9251632.1"/>
    <property type="molecule type" value="Genomic_DNA"/>
</dbReference>
<evidence type="ECO:0008006" key="4">
    <source>
        <dbReference type="Google" id="ProtNLM"/>
    </source>
</evidence>
<keyword evidence="1" id="KW-1133">Transmembrane helix</keyword>
<comment type="caution">
    <text evidence="2">The sequence shown here is derived from an EMBL/GenBank/DDBJ whole genome shotgun (WGS) entry which is preliminary data.</text>
</comment>
<keyword evidence="1" id="KW-0812">Transmembrane</keyword>
<feature type="transmembrane region" description="Helical" evidence="1">
    <location>
        <begin position="141"/>
        <end position="161"/>
    </location>
</feature>
<feature type="transmembrane region" description="Helical" evidence="1">
    <location>
        <begin position="115"/>
        <end position="135"/>
    </location>
</feature>
<reference evidence="2 3" key="1">
    <citation type="submission" date="2016-06" db="EMBL/GenBank/DDBJ databases">
        <authorList>
            <person name="Ramos C."/>
            <person name="Pintado A."/>
            <person name="Crespo-Gomez J.I."/>
        </authorList>
    </citation>
    <scope>NUCLEOTIDE SEQUENCE [LARGE SCALE GENOMIC DNA]</scope>
    <source>
        <strain evidence="2 3">AVO110</strain>
    </source>
</reference>
<name>A0ABR7S3M5_AQUAC</name>
<dbReference type="RefSeq" id="WP_187807126.1">
    <property type="nucleotide sequence ID" value="NZ_LZEU01000001.1"/>
</dbReference>
<keyword evidence="3" id="KW-1185">Reference proteome</keyword>
<feature type="transmembrane region" description="Helical" evidence="1">
    <location>
        <begin position="58"/>
        <end position="83"/>
    </location>
</feature>
<keyword evidence="1" id="KW-0472">Membrane</keyword>
<evidence type="ECO:0000313" key="3">
    <source>
        <dbReference type="Proteomes" id="UP000744555"/>
    </source>
</evidence>
<dbReference type="Proteomes" id="UP000744555">
    <property type="component" value="Unassembled WGS sequence"/>
</dbReference>
<accession>A0ABR7S3M5</accession>
<proteinExistence type="predicted"/>
<evidence type="ECO:0000313" key="2">
    <source>
        <dbReference type="EMBL" id="MBC9251632.1"/>
    </source>
</evidence>
<evidence type="ECO:0000256" key="1">
    <source>
        <dbReference type="SAM" id="Phobius"/>
    </source>
</evidence>
<protein>
    <recommendedName>
        <fullName evidence="4">DUF4395 domain-containing protein</fullName>
    </recommendedName>
</protein>